<proteinExistence type="predicted"/>
<keyword evidence="3" id="KW-1185">Reference proteome</keyword>
<dbReference type="PANTHER" id="PTHR13696">
    <property type="entry name" value="P-LOOP CONTAINING NUCLEOSIDE TRIPHOSPHATE HYDROLASE"/>
    <property type="match status" value="1"/>
</dbReference>
<dbReference type="SUPFAM" id="SSF52540">
    <property type="entry name" value="P-loop containing nucleoside triphosphate hydrolases"/>
    <property type="match status" value="1"/>
</dbReference>
<name>A0A8J7MET2_9BACT</name>
<dbReference type="Pfam" id="PF13614">
    <property type="entry name" value="AAA_31"/>
    <property type="match status" value="1"/>
</dbReference>
<dbReference type="Proteomes" id="UP000624703">
    <property type="component" value="Unassembled WGS sequence"/>
</dbReference>
<sequence length="254" mass="27419">MITLVISSQKGGVGKTTLSINLAHAFARQGLKVLLIDADPQGSVGLSLTRQSRSLKGFYDVLTDQADLSKVIVATRMDTLSIMATGLNSDYAIGGEMPSNITKKVADFYDDVAELGYDLCIIDSAAGLFGMSVELLKNADAVMIPQQAEPLGVRSVPKMLEGLRAIREANPRLRVLGVLMTMVQSHLKESLDSVLAMKKLLPDSLVFTTVVPRDDLFIQACAKGLPVGVMPEGGELMEVFENLSNEVRDKLEHV</sequence>
<dbReference type="PIRSF" id="PIRSF009320">
    <property type="entry name" value="Nuc_binding_HP_1000"/>
    <property type="match status" value="1"/>
</dbReference>
<comment type="caution">
    <text evidence="2">The sequence shown here is derived from an EMBL/GenBank/DDBJ whole genome shotgun (WGS) entry which is preliminary data.</text>
</comment>
<reference evidence="2" key="1">
    <citation type="submission" date="2021-01" db="EMBL/GenBank/DDBJ databases">
        <title>Modified the classification status of verrucomicrobia.</title>
        <authorList>
            <person name="Feng X."/>
        </authorList>
    </citation>
    <scope>NUCLEOTIDE SEQUENCE</scope>
    <source>
        <strain evidence="2">_KCTC 22039</strain>
    </source>
</reference>
<dbReference type="Gene3D" id="3.40.50.300">
    <property type="entry name" value="P-loop containing nucleotide triphosphate hydrolases"/>
    <property type="match status" value="1"/>
</dbReference>
<feature type="domain" description="AAA" evidence="1">
    <location>
        <begin position="3"/>
        <end position="174"/>
    </location>
</feature>
<dbReference type="CDD" id="cd02042">
    <property type="entry name" value="ParAB_family"/>
    <property type="match status" value="1"/>
</dbReference>
<accession>A0A8J7MET2</accession>
<gene>
    <name evidence="2" type="ORF">JIN82_08495</name>
</gene>
<dbReference type="PANTHER" id="PTHR13696:SF99">
    <property type="entry name" value="COBYRINIC ACID AC-DIAMIDE SYNTHASE"/>
    <property type="match status" value="1"/>
</dbReference>
<evidence type="ECO:0000313" key="2">
    <source>
        <dbReference type="EMBL" id="MBK1791188.1"/>
    </source>
</evidence>
<evidence type="ECO:0000259" key="1">
    <source>
        <dbReference type="Pfam" id="PF13614"/>
    </source>
</evidence>
<evidence type="ECO:0000313" key="3">
    <source>
        <dbReference type="Proteomes" id="UP000624703"/>
    </source>
</evidence>
<dbReference type="EMBL" id="JAENIM010000039">
    <property type="protein sequence ID" value="MBK1791188.1"/>
    <property type="molecule type" value="Genomic_DNA"/>
</dbReference>
<dbReference type="RefSeq" id="WP_200311202.1">
    <property type="nucleotide sequence ID" value="NZ_JAENIM010000039.1"/>
</dbReference>
<dbReference type="InterPro" id="IPR027417">
    <property type="entry name" value="P-loop_NTPase"/>
</dbReference>
<protein>
    <submittedName>
        <fullName evidence="2">ParA family protein</fullName>
    </submittedName>
</protein>
<dbReference type="InterPro" id="IPR025669">
    <property type="entry name" value="AAA_dom"/>
</dbReference>
<organism evidence="2 3">
    <name type="scientific">Persicirhabdus sediminis</name>
    <dbReference type="NCBI Taxonomy" id="454144"/>
    <lineage>
        <taxon>Bacteria</taxon>
        <taxon>Pseudomonadati</taxon>
        <taxon>Verrucomicrobiota</taxon>
        <taxon>Verrucomicrobiia</taxon>
        <taxon>Verrucomicrobiales</taxon>
        <taxon>Verrucomicrobiaceae</taxon>
        <taxon>Persicirhabdus</taxon>
    </lineage>
</organism>
<dbReference type="AlphaFoldDB" id="A0A8J7MET2"/>
<dbReference type="InterPro" id="IPR050678">
    <property type="entry name" value="DNA_Partitioning_ATPase"/>
</dbReference>